<comment type="caution">
    <text evidence="1">The sequence shown here is derived from an EMBL/GenBank/DDBJ whole genome shotgun (WGS) entry which is preliminary data.</text>
</comment>
<sequence length="288" mass="31343">MALGARLIEALGGPPCRTPRKCRGWEAQCAAVYYLLGKAKLCKADCGIAALPKSAMCGEEVRPDIPLPEEPKIYIDLGLWDIHTEAEKNELVEQVVASIAVVRRHLFDSNLVLARTPAEFLEKFNKMAKGMRHAAAISREPPPPTAAVLDPEGPLVLTEDVVRAEPAFIVGGVVDKERIYKGATSRLAASIGASKRYRIELRGSTVGVPDRINKVIEILLAVRFGASLEEAIIAAQAKRDKLYRLVAELQRMAKGGKAPRAPAEAVARWLRAEGLLEMAAKKARIVLE</sequence>
<reference evidence="1" key="1">
    <citation type="submission" date="2024-07" db="EMBL/GenBank/DDBJ databases">
        <title>Metagenome and Metagenome-Assembled Genomes of Archaea from a hot spring from the geothermal field of Los Azufres, Mexico.</title>
        <authorList>
            <person name="Marin-Paredes R."/>
            <person name="Martinez-Romero E."/>
            <person name="Servin-Garciduenas L.E."/>
        </authorList>
    </citation>
    <scope>NUCLEOTIDE SEQUENCE</scope>
</reference>
<evidence type="ECO:0000313" key="1">
    <source>
        <dbReference type="EMBL" id="MFB6490330.1"/>
    </source>
</evidence>
<dbReference type="Proteomes" id="UP000033636">
    <property type="component" value="Unassembled WGS sequence"/>
</dbReference>
<protein>
    <submittedName>
        <fullName evidence="1">tRNA (Guanine-N1)-methyltransferase</fullName>
    </submittedName>
</protein>
<gene>
    <name evidence="1" type="ORF">TU35_003625</name>
</gene>
<organism evidence="1 2">
    <name type="scientific">Thermoproteus sp. AZ2</name>
    <dbReference type="NCBI Taxonomy" id="1609232"/>
    <lineage>
        <taxon>Archaea</taxon>
        <taxon>Thermoproteota</taxon>
        <taxon>Thermoprotei</taxon>
        <taxon>Thermoproteales</taxon>
        <taxon>Thermoproteaceae</taxon>
        <taxon>Thermoproteus</taxon>
    </lineage>
</organism>
<accession>A0ACC6V122</accession>
<evidence type="ECO:0000313" key="2">
    <source>
        <dbReference type="Proteomes" id="UP000033636"/>
    </source>
</evidence>
<name>A0ACC6V122_9CREN</name>
<dbReference type="EMBL" id="JZWT02000007">
    <property type="protein sequence ID" value="MFB6490330.1"/>
    <property type="molecule type" value="Genomic_DNA"/>
</dbReference>
<proteinExistence type="predicted"/>